<feature type="signal peptide" evidence="7">
    <location>
        <begin position="1"/>
        <end position="22"/>
    </location>
</feature>
<dbReference type="STRING" id="568899.SAMN05192534_1366"/>
<accession>A0A1G8JR09</accession>
<evidence type="ECO:0000256" key="6">
    <source>
        <dbReference type="SAM" id="Coils"/>
    </source>
</evidence>
<feature type="chain" id="PRO_5011569149" evidence="7">
    <location>
        <begin position="23"/>
        <end position="410"/>
    </location>
</feature>
<evidence type="ECO:0000256" key="3">
    <source>
        <dbReference type="ARBA" id="ARBA00022692"/>
    </source>
</evidence>
<evidence type="ECO:0000256" key="1">
    <source>
        <dbReference type="ARBA" id="ARBA00004442"/>
    </source>
</evidence>
<evidence type="ECO:0000256" key="4">
    <source>
        <dbReference type="ARBA" id="ARBA00023136"/>
    </source>
</evidence>
<keyword evidence="7" id="KW-0732">Signal</keyword>
<organism evidence="8 9">
    <name type="scientific">Alteribacillus persepolensis</name>
    <dbReference type="NCBI Taxonomy" id="568899"/>
    <lineage>
        <taxon>Bacteria</taxon>
        <taxon>Bacillati</taxon>
        <taxon>Bacillota</taxon>
        <taxon>Bacilli</taxon>
        <taxon>Bacillales</taxon>
        <taxon>Bacillaceae</taxon>
        <taxon>Alteribacillus</taxon>
    </lineage>
</organism>
<keyword evidence="5" id="KW-0998">Cell outer membrane</keyword>
<evidence type="ECO:0000256" key="7">
    <source>
        <dbReference type="SAM" id="SignalP"/>
    </source>
</evidence>
<keyword evidence="6" id="KW-0175">Coiled coil</keyword>
<evidence type="ECO:0000256" key="5">
    <source>
        <dbReference type="ARBA" id="ARBA00023237"/>
    </source>
</evidence>
<evidence type="ECO:0000256" key="2">
    <source>
        <dbReference type="ARBA" id="ARBA00022452"/>
    </source>
</evidence>
<gene>
    <name evidence="8" type="ORF">SAMN05192534_1366</name>
</gene>
<dbReference type="EMBL" id="FNDK01000036">
    <property type="protein sequence ID" value="SDI33615.1"/>
    <property type="molecule type" value="Genomic_DNA"/>
</dbReference>
<keyword evidence="3" id="KW-0812">Transmembrane</keyword>
<sequence>MKKTWSLAAALVFASFTPAVMASESEQGVETGTNEAEEDVITSLTLEEALDYAKEDNTSLLLMDYQLQNIKSQLNATEADTRDAENDIEDMEDRMDDLRDIQRETGERTFQQRYEIQNGLEELEDMYDDLIDSIEQLETNIVTMEYDQQEAEAALELATASTFTQIVMNEAQLAMQEEQYERERVNVENARLRYDIGVAPRQDLDEAQREWRRVQSDVSETKRQLEHDKSLFTLDLGISYHDDLEFKAPEIESVVPIEQEEDTDTLMENTYMMKKAKEDLALAEYEQEQVYEDDDADSYDREQADLAVDIEKQNIAQVRQDVTESIDSLFADATQAYQSLLEAQDEWDYANTDHEKRKVQLDAGLMAQADFDSAKLQLQQAELSYKMAQYEYFLVQQQIEALRAGVVPSS</sequence>
<proteinExistence type="predicted"/>
<dbReference type="RefSeq" id="WP_091276607.1">
    <property type="nucleotide sequence ID" value="NZ_FNDK01000036.1"/>
</dbReference>
<evidence type="ECO:0000313" key="9">
    <source>
        <dbReference type="Proteomes" id="UP000199163"/>
    </source>
</evidence>
<dbReference type="Gene3D" id="1.20.1600.10">
    <property type="entry name" value="Outer membrane efflux proteins (OEP)"/>
    <property type="match status" value="2"/>
</dbReference>
<dbReference type="SUPFAM" id="SSF56954">
    <property type="entry name" value="Outer membrane efflux proteins (OEP)"/>
    <property type="match status" value="1"/>
</dbReference>
<dbReference type="PANTHER" id="PTHR30026:SF20">
    <property type="entry name" value="OUTER MEMBRANE PROTEIN TOLC"/>
    <property type="match status" value="1"/>
</dbReference>
<keyword evidence="4" id="KW-0472">Membrane</keyword>
<feature type="coiled-coil region" evidence="6">
    <location>
        <begin position="67"/>
        <end position="224"/>
    </location>
</feature>
<dbReference type="GO" id="GO:0009279">
    <property type="term" value="C:cell outer membrane"/>
    <property type="evidence" value="ECO:0007669"/>
    <property type="project" value="UniProtKB-SubCell"/>
</dbReference>
<name>A0A1G8JR09_9BACI</name>
<dbReference type="InterPro" id="IPR051906">
    <property type="entry name" value="TolC-like"/>
</dbReference>
<reference evidence="8 9" key="1">
    <citation type="submission" date="2016-10" db="EMBL/GenBank/DDBJ databases">
        <authorList>
            <person name="de Groot N.N."/>
        </authorList>
    </citation>
    <scope>NUCLEOTIDE SEQUENCE [LARGE SCALE GENOMIC DNA]</scope>
    <source>
        <strain evidence="8 9">DSM 21632</strain>
    </source>
</reference>
<dbReference type="GO" id="GO:0015288">
    <property type="term" value="F:porin activity"/>
    <property type="evidence" value="ECO:0007669"/>
    <property type="project" value="TreeGrafter"/>
</dbReference>
<keyword evidence="2" id="KW-1134">Transmembrane beta strand</keyword>
<dbReference type="GO" id="GO:1990281">
    <property type="term" value="C:efflux pump complex"/>
    <property type="evidence" value="ECO:0007669"/>
    <property type="project" value="TreeGrafter"/>
</dbReference>
<dbReference type="AlphaFoldDB" id="A0A1G8JR09"/>
<comment type="subcellular location">
    <subcellularLocation>
        <location evidence="1">Cell outer membrane</location>
    </subcellularLocation>
</comment>
<keyword evidence="9" id="KW-1185">Reference proteome</keyword>
<dbReference type="OrthoDB" id="2850700at2"/>
<protein>
    <submittedName>
        <fullName evidence="8">Outer membrane protein TolC</fullName>
    </submittedName>
</protein>
<dbReference type="PANTHER" id="PTHR30026">
    <property type="entry name" value="OUTER MEMBRANE PROTEIN TOLC"/>
    <property type="match status" value="1"/>
</dbReference>
<evidence type="ECO:0000313" key="8">
    <source>
        <dbReference type="EMBL" id="SDI33615.1"/>
    </source>
</evidence>
<dbReference type="Proteomes" id="UP000199163">
    <property type="component" value="Unassembled WGS sequence"/>
</dbReference>
<dbReference type="GO" id="GO:0015562">
    <property type="term" value="F:efflux transmembrane transporter activity"/>
    <property type="evidence" value="ECO:0007669"/>
    <property type="project" value="InterPro"/>
</dbReference>